<dbReference type="Gene3D" id="1.25.40.10">
    <property type="entry name" value="Tetratricopeptide repeat domain"/>
    <property type="match status" value="1"/>
</dbReference>
<proteinExistence type="predicted"/>
<sequence>DYTTILSLLHENQFIDYTQLNLEYTVFRCETLCNRGLIYIQLSQREEFYNDVKEAKENICNNDHKGLIEEIFFKANEIQVGEITLFSLPENLFFKIDETKVLNLEKKKFLKSAKVILNIEKSEPGEEDYEGFSGAAILKVDDMTNKSLAFDESNVDKVAARLRSISTINTNRSSKILGKTKTLYRSATSKPTTTKNENTVNKQKVMSRSNTTPNKNNFQDPIYNKNNYISDLQFYPNKIENVQKKKKGTVLPRTYSLYQNNNNNSNPVKQDAPVSTNTSLKSFKSDLDSDSNNLDNKPNSQPNFFFNNNNLNTITNYADEKFNNDLENNNSSFGVDEINFEVKLYTASNETTNILEPTTKLERPPVNSRVRGPRRDTTQKKLMNDYNQTEIIQDYNIESKQKIDNLAIGDSIISPSPSTPDEEKIDLNLTEVKIKKNKNSSNNFVDDNKIRWKVYQ</sequence>
<dbReference type="PANTHER" id="PTHR15175:SF0">
    <property type="entry name" value="SH3 DOMAIN-CONTAINING PROTEIN C23A1.17"/>
    <property type="match status" value="1"/>
</dbReference>
<reference evidence="2" key="1">
    <citation type="submission" date="2020-05" db="EMBL/GenBank/DDBJ databases">
        <title>Phylogenomic resolution of chytrid fungi.</title>
        <authorList>
            <person name="Stajich J.E."/>
            <person name="Amses K."/>
            <person name="Simmons R."/>
            <person name="Seto K."/>
            <person name="Myers J."/>
            <person name="Bonds A."/>
            <person name="Quandt C.A."/>
            <person name="Barry K."/>
            <person name="Liu P."/>
            <person name="Grigoriev I."/>
            <person name="Longcore J.E."/>
            <person name="James T.Y."/>
        </authorList>
    </citation>
    <scope>NUCLEOTIDE SEQUENCE</scope>
    <source>
        <strain evidence="2">JEL0476</strain>
    </source>
</reference>
<protein>
    <submittedName>
        <fullName evidence="2">Uncharacterized protein</fullName>
    </submittedName>
</protein>
<dbReference type="AlphaFoldDB" id="A0AAD5TTB3"/>
<dbReference type="InterPro" id="IPR051864">
    <property type="entry name" value="NCF2_NOXA1"/>
</dbReference>
<accession>A0AAD5TTB3</accession>
<evidence type="ECO:0000256" key="1">
    <source>
        <dbReference type="SAM" id="MobiDB-lite"/>
    </source>
</evidence>
<dbReference type="InterPro" id="IPR011990">
    <property type="entry name" value="TPR-like_helical_dom_sf"/>
</dbReference>
<dbReference type="Proteomes" id="UP001211065">
    <property type="component" value="Unassembled WGS sequence"/>
</dbReference>
<feature type="non-terminal residue" evidence="2">
    <location>
        <position position="456"/>
    </location>
</feature>
<dbReference type="PANTHER" id="PTHR15175">
    <property type="entry name" value="NEUTROPHIL CYTOSOLIC FACTOR 2, NEUTROPHIL NADPH OXIDASE FACTOR 2"/>
    <property type="match status" value="1"/>
</dbReference>
<keyword evidence="3" id="KW-1185">Reference proteome</keyword>
<comment type="caution">
    <text evidence="2">The sequence shown here is derived from an EMBL/GenBank/DDBJ whole genome shotgun (WGS) entry which is preliminary data.</text>
</comment>
<feature type="region of interest" description="Disordered" evidence="1">
    <location>
        <begin position="187"/>
        <end position="222"/>
    </location>
</feature>
<dbReference type="EMBL" id="JADGJW010001809">
    <property type="protein sequence ID" value="KAJ3200939.1"/>
    <property type="molecule type" value="Genomic_DNA"/>
</dbReference>
<name>A0AAD5TTB3_9FUNG</name>
<evidence type="ECO:0000313" key="3">
    <source>
        <dbReference type="Proteomes" id="UP001211065"/>
    </source>
</evidence>
<feature type="region of interest" description="Disordered" evidence="1">
    <location>
        <begin position="256"/>
        <end position="303"/>
    </location>
</feature>
<feature type="non-terminal residue" evidence="2">
    <location>
        <position position="1"/>
    </location>
</feature>
<feature type="compositionally biased region" description="Low complexity" evidence="1">
    <location>
        <begin position="290"/>
        <end position="303"/>
    </location>
</feature>
<gene>
    <name evidence="2" type="ORF">HK099_002452</name>
</gene>
<organism evidence="2 3">
    <name type="scientific">Clydaea vesicula</name>
    <dbReference type="NCBI Taxonomy" id="447962"/>
    <lineage>
        <taxon>Eukaryota</taxon>
        <taxon>Fungi</taxon>
        <taxon>Fungi incertae sedis</taxon>
        <taxon>Chytridiomycota</taxon>
        <taxon>Chytridiomycota incertae sedis</taxon>
        <taxon>Chytridiomycetes</taxon>
        <taxon>Lobulomycetales</taxon>
        <taxon>Lobulomycetaceae</taxon>
        <taxon>Clydaea</taxon>
    </lineage>
</organism>
<evidence type="ECO:0000313" key="2">
    <source>
        <dbReference type="EMBL" id="KAJ3200939.1"/>
    </source>
</evidence>